<dbReference type="InterPro" id="IPR014721">
    <property type="entry name" value="Ribsml_uS5_D2-typ_fold_subgr"/>
</dbReference>
<gene>
    <name evidence="1" type="ORF">EQG68_01110</name>
</gene>
<proteinExistence type="predicted"/>
<keyword evidence="1" id="KW-0808">Transferase</keyword>
<dbReference type="NCBIfam" id="NF040656">
    <property type="entry name" value="GHMP_GYDIA"/>
    <property type="match status" value="1"/>
</dbReference>
<name>A0A4Q1L043_9FLAO</name>
<dbReference type="InterPro" id="IPR047765">
    <property type="entry name" value="GHMP_GYDIA-like"/>
</dbReference>
<dbReference type="OrthoDB" id="5288719at2"/>
<keyword evidence="2" id="KW-1185">Reference proteome</keyword>
<comment type="caution">
    <text evidence="1">The sequence shown here is derived from an EMBL/GenBank/DDBJ whole genome shotgun (WGS) entry which is preliminary data.</text>
</comment>
<keyword evidence="1" id="KW-0418">Kinase</keyword>
<reference evidence="2" key="1">
    <citation type="submission" date="2019-01" db="EMBL/GenBank/DDBJ databases">
        <title>Cytophagaceae bacterium strain CAR-16.</title>
        <authorList>
            <person name="Chen W.-M."/>
        </authorList>
    </citation>
    <scope>NUCLEOTIDE SEQUENCE [LARGE SCALE GENOMIC DNA]</scope>
    <source>
        <strain evidence="2">ICH-30</strain>
    </source>
</reference>
<dbReference type="Proteomes" id="UP000289734">
    <property type="component" value="Unassembled WGS sequence"/>
</dbReference>
<dbReference type="AlphaFoldDB" id="A0A4Q1L043"/>
<dbReference type="Gene3D" id="3.30.230.10">
    <property type="match status" value="1"/>
</dbReference>
<dbReference type="EMBL" id="SBKQ01000001">
    <property type="protein sequence ID" value="RXR35525.1"/>
    <property type="molecule type" value="Genomic_DNA"/>
</dbReference>
<dbReference type="InterPro" id="IPR020568">
    <property type="entry name" value="Ribosomal_Su5_D2-typ_SF"/>
</dbReference>
<evidence type="ECO:0000313" key="2">
    <source>
        <dbReference type="Proteomes" id="UP000289734"/>
    </source>
</evidence>
<evidence type="ECO:0000313" key="1">
    <source>
        <dbReference type="EMBL" id="RXR35525.1"/>
    </source>
</evidence>
<dbReference type="GO" id="GO:0016301">
    <property type="term" value="F:kinase activity"/>
    <property type="evidence" value="ECO:0007669"/>
    <property type="project" value="UniProtKB-KW"/>
</dbReference>
<sequence length="304" mass="34891">MKQTFYSNGKLLLTGEYVVLDGALALALPTKFGQNLIVEPISSEQILWKSFDQDGSVWFEDEFSFDEIIHKPFDAENSVRNTLLEILHEAFQMQPDFLFHKNGFNIQTNLTFPKNWGLGTSSTLINNIGQWLNIDAFELLNRSFGGSGYDIACAKKDSPLVYQLINNQPQFKAVKFYPKFRNHLYFVYLNRKQSSKSAIANYINNQHNIGKTIDKINKITNSILSSSDLKSFVYEMEKHESIMSEVLETITIKEALFDDFKGVIKSLGAWGGDFVLVASKDNPRDYLRERGFETILRYDEMILK</sequence>
<organism evidence="1 2">
    <name type="scientific">Flavobacterium piscinae</name>
    <dbReference type="NCBI Taxonomy" id="2506424"/>
    <lineage>
        <taxon>Bacteria</taxon>
        <taxon>Pseudomonadati</taxon>
        <taxon>Bacteroidota</taxon>
        <taxon>Flavobacteriia</taxon>
        <taxon>Flavobacteriales</taxon>
        <taxon>Flavobacteriaceae</taxon>
        <taxon>Flavobacterium</taxon>
    </lineage>
</organism>
<protein>
    <submittedName>
        <fullName evidence="1">GHMP kinase</fullName>
    </submittedName>
</protein>
<dbReference type="SUPFAM" id="SSF54211">
    <property type="entry name" value="Ribosomal protein S5 domain 2-like"/>
    <property type="match status" value="1"/>
</dbReference>
<dbReference type="RefSeq" id="WP_129462947.1">
    <property type="nucleotide sequence ID" value="NZ_SBKQ01000001.1"/>
</dbReference>
<accession>A0A4Q1L043</accession>